<protein>
    <recommendedName>
        <fullName evidence="2">HpcH/HpaI aldolase/citrate lyase domain-containing protein</fullName>
    </recommendedName>
</protein>
<gene>
    <name evidence="1" type="ORF">METZ01_LOCUS223240</name>
</gene>
<name>A0A382G540_9ZZZZ</name>
<evidence type="ECO:0008006" key="2">
    <source>
        <dbReference type="Google" id="ProtNLM"/>
    </source>
</evidence>
<sequence>MTNNFRQRLKSGETLLGTMVTLPTAATAEILADIGFDWLFLDA</sequence>
<feature type="non-terminal residue" evidence="1">
    <location>
        <position position="43"/>
    </location>
</feature>
<dbReference type="EMBL" id="UINC01053633">
    <property type="protein sequence ID" value="SVB70386.1"/>
    <property type="molecule type" value="Genomic_DNA"/>
</dbReference>
<accession>A0A382G540</accession>
<dbReference type="AlphaFoldDB" id="A0A382G540"/>
<dbReference type="Gene3D" id="3.20.20.60">
    <property type="entry name" value="Phosphoenolpyruvate-binding domains"/>
    <property type="match status" value="1"/>
</dbReference>
<dbReference type="SUPFAM" id="SSF51621">
    <property type="entry name" value="Phosphoenolpyruvate/pyruvate domain"/>
    <property type="match status" value="1"/>
</dbReference>
<dbReference type="GO" id="GO:0003824">
    <property type="term" value="F:catalytic activity"/>
    <property type="evidence" value="ECO:0007669"/>
    <property type="project" value="InterPro"/>
</dbReference>
<organism evidence="1">
    <name type="scientific">marine metagenome</name>
    <dbReference type="NCBI Taxonomy" id="408172"/>
    <lineage>
        <taxon>unclassified sequences</taxon>
        <taxon>metagenomes</taxon>
        <taxon>ecological metagenomes</taxon>
    </lineage>
</organism>
<evidence type="ECO:0000313" key="1">
    <source>
        <dbReference type="EMBL" id="SVB70386.1"/>
    </source>
</evidence>
<proteinExistence type="predicted"/>
<dbReference type="InterPro" id="IPR040442">
    <property type="entry name" value="Pyrv_kinase-like_dom_sf"/>
</dbReference>
<reference evidence="1" key="1">
    <citation type="submission" date="2018-05" db="EMBL/GenBank/DDBJ databases">
        <authorList>
            <person name="Lanie J.A."/>
            <person name="Ng W.-L."/>
            <person name="Kazmierczak K.M."/>
            <person name="Andrzejewski T.M."/>
            <person name="Davidsen T.M."/>
            <person name="Wayne K.J."/>
            <person name="Tettelin H."/>
            <person name="Glass J.I."/>
            <person name="Rusch D."/>
            <person name="Podicherti R."/>
            <person name="Tsui H.-C.T."/>
            <person name="Winkler M.E."/>
        </authorList>
    </citation>
    <scope>NUCLEOTIDE SEQUENCE</scope>
</reference>
<dbReference type="InterPro" id="IPR015813">
    <property type="entry name" value="Pyrv/PenolPyrv_kinase-like_dom"/>
</dbReference>